<dbReference type="KEGG" id="tva:4755683"/>
<gene>
    <name evidence="5" type="ORF">TVAG_059560</name>
</gene>
<dbReference type="InterPro" id="IPR025252">
    <property type="entry name" value="DUF4200"/>
</dbReference>
<evidence type="ECO:0000313" key="5">
    <source>
        <dbReference type="EMBL" id="EAX97891.1"/>
    </source>
</evidence>
<dbReference type="OMA" id="HESTFWK"/>
<reference evidence="5" key="2">
    <citation type="journal article" date="2007" name="Science">
        <title>Draft genome sequence of the sexually transmitted pathogen Trichomonas vaginalis.</title>
        <authorList>
            <person name="Carlton J.M."/>
            <person name="Hirt R.P."/>
            <person name="Silva J.C."/>
            <person name="Delcher A.L."/>
            <person name="Schatz M."/>
            <person name="Zhao Q."/>
            <person name="Wortman J.R."/>
            <person name="Bidwell S.L."/>
            <person name="Alsmark U.C.M."/>
            <person name="Besteiro S."/>
            <person name="Sicheritz-Ponten T."/>
            <person name="Noel C.J."/>
            <person name="Dacks J.B."/>
            <person name="Foster P.G."/>
            <person name="Simillion C."/>
            <person name="Van de Peer Y."/>
            <person name="Miranda-Saavedra D."/>
            <person name="Barton G.J."/>
            <person name="Westrop G.D."/>
            <person name="Mueller S."/>
            <person name="Dessi D."/>
            <person name="Fiori P.L."/>
            <person name="Ren Q."/>
            <person name="Paulsen I."/>
            <person name="Zhang H."/>
            <person name="Bastida-Corcuera F.D."/>
            <person name="Simoes-Barbosa A."/>
            <person name="Brown M.T."/>
            <person name="Hayes R.D."/>
            <person name="Mukherjee M."/>
            <person name="Okumura C.Y."/>
            <person name="Schneider R."/>
            <person name="Smith A.J."/>
            <person name="Vanacova S."/>
            <person name="Villalvazo M."/>
            <person name="Haas B.J."/>
            <person name="Pertea M."/>
            <person name="Feldblyum T.V."/>
            <person name="Utterback T.R."/>
            <person name="Shu C.L."/>
            <person name="Osoegawa K."/>
            <person name="de Jong P.J."/>
            <person name="Hrdy I."/>
            <person name="Horvathova L."/>
            <person name="Zubacova Z."/>
            <person name="Dolezal P."/>
            <person name="Malik S.B."/>
            <person name="Logsdon J.M. Jr."/>
            <person name="Henze K."/>
            <person name="Gupta A."/>
            <person name="Wang C.C."/>
            <person name="Dunne R.L."/>
            <person name="Upcroft J.A."/>
            <person name="Upcroft P."/>
            <person name="White O."/>
            <person name="Salzberg S.L."/>
            <person name="Tang P."/>
            <person name="Chiu C.-H."/>
            <person name="Lee Y.-S."/>
            <person name="Embley T.M."/>
            <person name="Coombs G.H."/>
            <person name="Mottram J.C."/>
            <person name="Tachezy J."/>
            <person name="Fraser-Liggett C.M."/>
            <person name="Johnson P.J."/>
        </authorList>
    </citation>
    <scope>NUCLEOTIDE SEQUENCE [LARGE SCALE GENOMIC DNA]</scope>
    <source>
        <strain evidence="5">G3</strain>
    </source>
</reference>
<evidence type="ECO:0000256" key="2">
    <source>
        <dbReference type="SAM" id="Coils"/>
    </source>
</evidence>
<dbReference type="InParanoid" id="A2FB08"/>
<dbReference type="VEuPathDB" id="TrichDB:TVAGG3_0710200"/>
<dbReference type="STRING" id="5722.A2FB08"/>
<protein>
    <recommendedName>
        <fullName evidence="4">DUF4200 domain-containing protein</fullName>
    </recommendedName>
</protein>
<organism evidence="5 6">
    <name type="scientific">Trichomonas vaginalis (strain ATCC PRA-98 / G3)</name>
    <dbReference type="NCBI Taxonomy" id="412133"/>
    <lineage>
        <taxon>Eukaryota</taxon>
        <taxon>Metamonada</taxon>
        <taxon>Parabasalia</taxon>
        <taxon>Trichomonadida</taxon>
        <taxon>Trichomonadidae</taxon>
        <taxon>Trichomonas</taxon>
    </lineage>
</organism>
<dbReference type="RefSeq" id="XP_001310821.1">
    <property type="nucleotide sequence ID" value="XM_001310820.1"/>
</dbReference>
<feature type="region of interest" description="Disordered" evidence="3">
    <location>
        <begin position="1"/>
        <end position="33"/>
    </location>
</feature>
<keyword evidence="1 2" id="KW-0175">Coiled coil</keyword>
<dbReference type="Pfam" id="PF13863">
    <property type="entry name" value="DUF4200"/>
    <property type="match status" value="1"/>
</dbReference>
<feature type="domain" description="DUF4200" evidence="4">
    <location>
        <begin position="115"/>
        <end position="193"/>
    </location>
</feature>
<proteinExistence type="predicted"/>
<evidence type="ECO:0000313" key="6">
    <source>
        <dbReference type="Proteomes" id="UP000001542"/>
    </source>
</evidence>
<dbReference type="SMR" id="A2FB08"/>
<sequence length="225" mass="26253">MKSTTRSLETANEIDSLSDYDGGSHASTSKVVNPFKVPESTDYFRIKDEVKEERELQRARIAMTPLSRRGLESKRALLRRQCQPKPSNPDAEEKALAKIILSPQMGKTKEGLRDFIAQKREIFLAQLAIDTKREELQRLERLEIEEKKQLKEKEAEINLFRTQFNNFLENDGKQTMAARQEAENKAKERIELTLLKQYLHKFLLYVMILLTKMKDYKNANNTNNF</sequence>
<dbReference type="InterPro" id="IPR051147">
    <property type="entry name" value="CFAP_domain-containing"/>
</dbReference>
<dbReference type="Proteomes" id="UP000001542">
    <property type="component" value="Unassembled WGS sequence"/>
</dbReference>
<feature type="coiled-coil region" evidence="2">
    <location>
        <begin position="125"/>
        <end position="185"/>
    </location>
</feature>
<name>A2FB08_TRIV3</name>
<dbReference type="GO" id="GO:0005856">
    <property type="term" value="C:cytoskeleton"/>
    <property type="evidence" value="ECO:0007669"/>
    <property type="project" value="UniProtKB-ARBA"/>
</dbReference>
<dbReference type="PANTHER" id="PTHR21683">
    <property type="entry name" value="COILED-COIL DOMAIN-CONTAINING PROTEIN 42 LIKE-2-LIKE-RELATED"/>
    <property type="match status" value="1"/>
</dbReference>
<dbReference type="AlphaFoldDB" id="A2FB08"/>
<evidence type="ECO:0000256" key="3">
    <source>
        <dbReference type="SAM" id="MobiDB-lite"/>
    </source>
</evidence>
<evidence type="ECO:0000256" key="1">
    <source>
        <dbReference type="ARBA" id="ARBA00023054"/>
    </source>
</evidence>
<reference evidence="5" key="1">
    <citation type="submission" date="2006-10" db="EMBL/GenBank/DDBJ databases">
        <authorList>
            <person name="Amadeo P."/>
            <person name="Zhao Q."/>
            <person name="Wortman J."/>
            <person name="Fraser-Liggett C."/>
            <person name="Carlton J."/>
        </authorList>
    </citation>
    <scope>NUCLEOTIDE SEQUENCE</scope>
    <source>
        <strain evidence="5">G3</strain>
    </source>
</reference>
<dbReference type="VEuPathDB" id="TrichDB:TVAG_059560"/>
<keyword evidence="6" id="KW-1185">Reference proteome</keyword>
<evidence type="ECO:0000259" key="4">
    <source>
        <dbReference type="Pfam" id="PF13863"/>
    </source>
</evidence>
<accession>A2FB08</accession>
<dbReference type="PANTHER" id="PTHR21683:SF3">
    <property type="entry name" value="CILIA AND FLAGELLA ASSOCIATED PROTEIN 100"/>
    <property type="match status" value="1"/>
</dbReference>
<dbReference type="EMBL" id="DS113696">
    <property type="protein sequence ID" value="EAX97891.1"/>
    <property type="molecule type" value="Genomic_DNA"/>
</dbReference>
<feature type="compositionally biased region" description="Polar residues" evidence="3">
    <location>
        <begin position="1"/>
        <end position="15"/>
    </location>
</feature>